<comment type="caution">
    <text evidence="1">The sequence shown here is derived from an EMBL/GenBank/DDBJ whole genome shotgun (WGS) entry which is preliminary data.</text>
</comment>
<accession>A0A9W8B9U6</accession>
<dbReference type="AlphaFoldDB" id="A0A9W8B9U6"/>
<proteinExistence type="predicted"/>
<reference evidence="1" key="1">
    <citation type="submission" date="2022-07" db="EMBL/GenBank/DDBJ databases">
        <title>Phylogenomic reconstructions and comparative analyses of Kickxellomycotina fungi.</title>
        <authorList>
            <person name="Reynolds N.K."/>
            <person name="Stajich J.E."/>
            <person name="Barry K."/>
            <person name="Grigoriev I.V."/>
            <person name="Crous P."/>
            <person name="Smith M.E."/>
        </authorList>
    </citation>
    <scope>NUCLEOTIDE SEQUENCE</scope>
    <source>
        <strain evidence="1">RSA 567</strain>
    </source>
</reference>
<name>A0A9W8B9U6_9FUNG</name>
<sequence>MQYYNRLLVKRRREFRDDAAAQAELEKWYALPDGKAAEEFRHLVDYRAKTFGAPVLYEVANRRCLQDYVVYRDPRNRFVVQVNTKSSLLERDQSKYFECLIRTLVIPTEKFYDIVDADKEDCNLLNEMAQTIRSLFDQLSFRIKVARLTERATFNAIAGQDMDEEEELAALEKLDHTMTNFIRFYDSEYLFLYFHPHPTHTVGQLHMHAVITDTPALDCYDSVAVSLAAVNRIILDTEKDLDSDDSERDATDWMSYRHRSLASSAASVESSD</sequence>
<protein>
    <submittedName>
        <fullName evidence="1">Uncharacterized protein</fullName>
    </submittedName>
</protein>
<keyword evidence="2" id="KW-1185">Reference proteome</keyword>
<dbReference type="Proteomes" id="UP001151582">
    <property type="component" value="Unassembled WGS sequence"/>
</dbReference>
<evidence type="ECO:0000313" key="1">
    <source>
        <dbReference type="EMBL" id="KAJ1981901.1"/>
    </source>
</evidence>
<organism evidence="1 2">
    <name type="scientific">Dimargaris verticillata</name>
    <dbReference type="NCBI Taxonomy" id="2761393"/>
    <lineage>
        <taxon>Eukaryota</taxon>
        <taxon>Fungi</taxon>
        <taxon>Fungi incertae sedis</taxon>
        <taxon>Zoopagomycota</taxon>
        <taxon>Kickxellomycotina</taxon>
        <taxon>Dimargaritomycetes</taxon>
        <taxon>Dimargaritales</taxon>
        <taxon>Dimargaritaceae</taxon>
        <taxon>Dimargaris</taxon>
    </lineage>
</organism>
<gene>
    <name evidence="1" type="ORF">H4R34_001903</name>
</gene>
<evidence type="ECO:0000313" key="2">
    <source>
        <dbReference type="Proteomes" id="UP001151582"/>
    </source>
</evidence>
<dbReference type="EMBL" id="JANBQB010000108">
    <property type="protein sequence ID" value="KAJ1981901.1"/>
    <property type="molecule type" value="Genomic_DNA"/>
</dbReference>
<dbReference type="OrthoDB" id="10355505at2759"/>